<dbReference type="PANTHER" id="PTHR13789:SF309">
    <property type="entry name" value="PUTATIVE (AFU_ORTHOLOGUE AFUA_6G14510)-RELATED"/>
    <property type="match status" value="1"/>
</dbReference>
<keyword evidence="5" id="KW-1185">Reference proteome</keyword>
<gene>
    <name evidence="4" type="ORF">GCM10011609_35240</name>
</gene>
<dbReference type="PANTHER" id="PTHR13789">
    <property type="entry name" value="MONOOXYGENASE"/>
    <property type="match status" value="1"/>
</dbReference>
<dbReference type="PRINTS" id="PR00420">
    <property type="entry name" value="RNGMNOXGNASE"/>
</dbReference>
<evidence type="ECO:0000259" key="3">
    <source>
        <dbReference type="Pfam" id="PF01494"/>
    </source>
</evidence>
<keyword evidence="1" id="KW-0560">Oxidoreductase</keyword>
<protein>
    <recommendedName>
        <fullName evidence="3">FAD-binding domain-containing protein</fullName>
    </recommendedName>
</protein>
<dbReference type="Proteomes" id="UP000597656">
    <property type="component" value="Unassembled WGS sequence"/>
</dbReference>
<evidence type="ECO:0000256" key="2">
    <source>
        <dbReference type="ARBA" id="ARBA00023033"/>
    </source>
</evidence>
<sequence length="377" mass="39857">MGIDNLDGQTVLIVGAGIAGTALATALGRLGVHSEVIDVDDRTVGAHIGLTNRAVDVLSEIGVLDEVVEAGSAQQDNVFIRMYTEDGQAIPVPPPPRPDTDLPASIGIYRPTLSEILVRAASAAGATVRRGISVSSFSQDDTGVDVTFTDGSTGRYPLVVGADGVRSRVRELVHPDLTPHYTGVAALRWMLDEEPPGPVGFYNTRTEMVAVAPVKGGLTYVATGAESPEGHRVDAGEARDLLRSVLARFPAPVTSALLAKLTDDQNVLVHPYEWIMVPPPWHRGRIALIGDAAHATTAHMSSGGGLALEDAAVLAQELVAADSVEVALDQFTARRFERVKLVVDASVKLLEMHQAGASQMEMGMLRTKATAALIQPY</sequence>
<comment type="caution">
    <text evidence="4">The sequence shown here is derived from an EMBL/GenBank/DDBJ whole genome shotgun (WGS) entry which is preliminary data.</text>
</comment>
<accession>A0ABQ2HYS0</accession>
<evidence type="ECO:0000313" key="4">
    <source>
        <dbReference type="EMBL" id="GGM94731.1"/>
    </source>
</evidence>
<dbReference type="Gene3D" id="3.50.50.60">
    <property type="entry name" value="FAD/NAD(P)-binding domain"/>
    <property type="match status" value="1"/>
</dbReference>
<dbReference type="InterPro" id="IPR036188">
    <property type="entry name" value="FAD/NAD-bd_sf"/>
</dbReference>
<keyword evidence="2" id="KW-0503">Monooxygenase</keyword>
<evidence type="ECO:0000256" key="1">
    <source>
        <dbReference type="ARBA" id="ARBA00023002"/>
    </source>
</evidence>
<dbReference type="InterPro" id="IPR050493">
    <property type="entry name" value="FAD-dep_Monooxygenase_BioMet"/>
</dbReference>
<dbReference type="Pfam" id="PF01494">
    <property type="entry name" value="FAD_binding_3"/>
    <property type="match status" value="1"/>
</dbReference>
<dbReference type="RefSeq" id="WP_189155803.1">
    <property type="nucleotide sequence ID" value="NZ_BMNC01000004.1"/>
</dbReference>
<evidence type="ECO:0000313" key="5">
    <source>
        <dbReference type="Proteomes" id="UP000597656"/>
    </source>
</evidence>
<proteinExistence type="predicted"/>
<feature type="domain" description="FAD-binding" evidence="3">
    <location>
        <begin position="10"/>
        <end position="345"/>
    </location>
</feature>
<dbReference type="EMBL" id="BMNC01000004">
    <property type="protein sequence ID" value="GGM94731.1"/>
    <property type="molecule type" value="Genomic_DNA"/>
</dbReference>
<dbReference type="SUPFAM" id="SSF51905">
    <property type="entry name" value="FAD/NAD(P)-binding domain"/>
    <property type="match status" value="1"/>
</dbReference>
<dbReference type="InterPro" id="IPR002938">
    <property type="entry name" value="FAD-bd"/>
</dbReference>
<name>A0ABQ2HYS0_9PSEU</name>
<reference evidence="5" key="1">
    <citation type="journal article" date="2019" name="Int. J. Syst. Evol. Microbiol.">
        <title>The Global Catalogue of Microorganisms (GCM) 10K type strain sequencing project: providing services to taxonomists for standard genome sequencing and annotation.</title>
        <authorList>
            <consortium name="The Broad Institute Genomics Platform"/>
            <consortium name="The Broad Institute Genome Sequencing Center for Infectious Disease"/>
            <person name="Wu L."/>
            <person name="Ma J."/>
        </authorList>
    </citation>
    <scope>NUCLEOTIDE SEQUENCE [LARGE SCALE GENOMIC DNA]</scope>
    <source>
        <strain evidence="5">CGMCC 4.7319</strain>
    </source>
</reference>
<organism evidence="4 5">
    <name type="scientific">Lentzea pudingi</name>
    <dbReference type="NCBI Taxonomy" id="1789439"/>
    <lineage>
        <taxon>Bacteria</taxon>
        <taxon>Bacillati</taxon>
        <taxon>Actinomycetota</taxon>
        <taxon>Actinomycetes</taxon>
        <taxon>Pseudonocardiales</taxon>
        <taxon>Pseudonocardiaceae</taxon>
        <taxon>Lentzea</taxon>
    </lineage>
</organism>